<reference evidence="1" key="1">
    <citation type="submission" date="2010-07" db="EMBL/GenBank/DDBJ databases">
        <authorList>
            <consortium name="CONSOLIDER consortium CSD2007-00005"/>
            <person name="Guazzaroni M.-E."/>
            <person name="Richter M."/>
            <person name="Garcia-Salamanca A."/>
            <person name="Yarza P."/>
            <person name="Ferrer M."/>
        </authorList>
    </citation>
    <scope>NUCLEOTIDE SEQUENCE</scope>
</reference>
<evidence type="ECO:0000313" key="1">
    <source>
        <dbReference type="EMBL" id="EFK95505.1"/>
    </source>
</evidence>
<dbReference type="AlphaFoldDB" id="D9PLP8"/>
<accession>D9PLP8</accession>
<sequence length="101" mass="12042">MIKIILLTTLLSITIYSQWNIGELITEYEQECYADSSLEHTYNPSWSEYNKCYKQVGNLAIGYSYVLDCDDSSHYSYVHKEPTWDGFRDFIKRKYKKMVEQ</sequence>
<protein>
    <submittedName>
        <fullName evidence="1">Uncharacterized protein</fullName>
    </submittedName>
</protein>
<name>D9PLP8_9ZZZZ</name>
<gene>
    <name evidence="1" type="ORF">LDC_2471</name>
</gene>
<reference evidence="1" key="2">
    <citation type="journal article" date="2011" name="Microb. Ecol.">
        <title>Taxonomic and Functional Metagenomic Profiling of the Microbial Community in the Anoxic Sediment of a Sub-saline Shallow Lake (Laguna de Carrizo, Central Spain).</title>
        <authorList>
            <person name="Ferrer M."/>
            <person name="Guazzaroni M.E."/>
            <person name="Richter M."/>
            <person name="Garcia-Salamanca A."/>
            <person name="Yarza P."/>
            <person name="Suarez-Suarez A."/>
            <person name="Solano J."/>
            <person name="Alcaide M."/>
            <person name="van Dillewijn P."/>
            <person name="Molina-Henares M.A."/>
            <person name="Lopez-Cortes N."/>
            <person name="Al-Ramahi Y."/>
            <person name="Guerrero C."/>
            <person name="Acosta A."/>
            <person name="de Eugenio L.I."/>
            <person name="Martinez V."/>
            <person name="Marques S."/>
            <person name="Rojo F."/>
            <person name="Santero E."/>
            <person name="Genilloud O."/>
            <person name="Perez-Perez J."/>
            <person name="Rossello-Mora R."/>
            <person name="Ramos J.L."/>
        </authorList>
    </citation>
    <scope>NUCLEOTIDE SEQUENCE</scope>
</reference>
<dbReference type="EMBL" id="ADZX01000754">
    <property type="protein sequence ID" value="EFK95505.1"/>
    <property type="molecule type" value="Genomic_DNA"/>
</dbReference>
<comment type="caution">
    <text evidence="1">The sequence shown here is derived from an EMBL/GenBank/DDBJ whole genome shotgun (WGS) entry which is preliminary data.</text>
</comment>
<proteinExistence type="predicted"/>
<organism evidence="1">
    <name type="scientific">sediment metagenome</name>
    <dbReference type="NCBI Taxonomy" id="749907"/>
    <lineage>
        <taxon>unclassified sequences</taxon>
        <taxon>metagenomes</taxon>
        <taxon>ecological metagenomes</taxon>
    </lineage>
</organism>